<keyword evidence="3 6" id="KW-0378">Hydrolase</keyword>
<dbReference type="Pfam" id="PF01183">
    <property type="entry name" value="Glyco_hydro_25"/>
    <property type="match status" value="1"/>
</dbReference>
<evidence type="ECO:0000313" key="7">
    <source>
        <dbReference type="Proteomes" id="UP000003755"/>
    </source>
</evidence>
<dbReference type="Proteomes" id="UP000003755">
    <property type="component" value="Unassembled WGS sequence"/>
</dbReference>
<dbReference type="GO" id="GO:0009253">
    <property type="term" value="P:peptidoglycan catabolic process"/>
    <property type="evidence" value="ECO:0007669"/>
    <property type="project" value="InterPro"/>
</dbReference>
<dbReference type="Gene3D" id="3.20.20.80">
    <property type="entry name" value="Glycosidases"/>
    <property type="match status" value="1"/>
</dbReference>
<dbReference type="STRING" id="537007.BLAHAN_06873"/>
<feature type="repeat" description="Cell wall-binding" evidence="5">
    <location>
        <begin position="407"/>
        <end position="426"/>
    </location>
</feature>
<dbReference type="EMBL" id="ABYU02000043">
    <property type="protein sequence ID" value="EEX20572.1"/>
    <property type="molecule type" value="Genomic_DNA"/>
</dbReference>
<dbReference type="KEGG" id="bhan:CGC63_04575"/>
<dbReference type="PANTHER" id="PTHR34135">
    <property type="entry name" value="LYSOZYME"/>
    <property type="match status" value="1"/>
</dbReference>
<dbReference type="InterPro" id="IPR002053">
    <property type="entry name" value="Glyco_hydro_25"/>
</dbReference>
<evidence type="ECO:0000256" key="5">
    <source>
        <dbReference type="PROSITE-ProRule" id="PRU00591"/>
    </source>
</evidence>
<dbReference type="SMART" id="SM00641">
    <property type="entry name" value="Glyco_25"/>
    <property type="match status" value="1"/>
</dbReference>
<feature type="repeat" description="Cell wall-binding" evidence="5">
    <location>
        <begin position="387"/>
        <end position="406"/>
    </location>
</feature>
<feature type="repeat" description="Cell wall-binding" evidence="5">
    <location>
        <begin position="327"/>
        <end position="346"/>
    </location>
</feature>
<dbReference type="GO" id="GO:0003796">
    <property type="term" value="F:lysozyme activity"/>
    <property type="evidence" value="ECO:0007669"/>
    <property type="project" value="InterPro"/>
</dbReference>
<dbReference type="eggNOG" id="COG3757">
    <property type="taxonomic scope" value="Bacteria"/>
</dbReference>
<feature type="repeat" description="Cell wall-binding" evidence="5">
    <location>
        <begin position="347"/>
        <end position="366"/>
    </location>
</feature>
<gene>
    <name evidence="6" type="ORF">BLAHAN_06873</name>
</gene>
<dbReference type="HOGENOM" id="CLU_023907_1_0_9"/>
<dbReference type="PANTHER" id="PTHR34135:SF2">
    <property type="entry name" value="LYSOZYME"/>
    <property type="match status" value="1"/>
</dbReference>
<feature type="repeat" description="Cell wall-binding" evidence="5">
    <location>
        <begin position="367"/>
        <end position="386"/>
    </location>
</feature>
<keyword evidence="2" id="KW-0677">Repeat</keyword>
<dbReference type="Pfam" id="PF19127">
    <property type="entry name" value="Choline_bind_3"/>
    <property type="match status" value="2"/>
</dbReference>
<accession>C9LBR5</accession>
<name>C9LBR5_BLAHA</name>
<dbReference type="GO" id="GO:0016998">
    <property type="term" value="P:cell wall macromolecule catabolic process"/>
    <property type="evidence" value="ECO:0007669"/>
    <property type="project" value="InterPro"/>
</dbReference>
<protein>
    <submittedName>
        <fullName evidence="6">Glycosyl hydrolase family 25</fullName>
    </submittedName>
</protein>
<evidence type="ECO:0000313" key="6">
    <source>
        <dbReference type="EMBL" id="EEX20572.1"/>
    </source>
</evidence>
<sequence>MGIGILASTFLWTVPTYAQAETETAGSSMKEESYLEENIELYNEERGKPEGEWKEDEQGRWYEYSDGTRPKLSWRKIDGQWYYFNSKGYWIDDNTYEEGSLKGIDVSKWQEEIDWQAVKNDGIEFAMIRLGYNTNQLDKYYQRNMKEAEKVQIPVGVYYYSKATNEEEAVRDAEFVIENLKGYKVSYPVAIDLEDKVQEDLSKEELGKIARAFADEIQSAGYTPMVYANENWYQNYIDWSLLGDVEKWIASYSVSPNPNIKREIWQCCSTGLVDGVKGNVDINFGYKDYTKYITPRTEPLESYYKSGKWVQDSTGWWYRYKNGEYPKNQWEYIDDHWYWFNESGYMTTGWQQVYGKWYYMDQWGAMTTGWQEISSHWYYMNDGGAMTTGWQYISKKWYYMDRWGAMTTGWQQIYGKWYYMDQWGVMTTGWQYIGGSWYYMNDGGAMQTSWLYLGGNWYYLNSSGAMVTGRHYIDGVWYSFNSSGVMQ</sequence>
<dbReference type="InterPro" id="IPR017853">
    <property type="entry name" value="GH"/>
</dbReference>
<comment type="similarity">
    <text evidence="1">Belongs to the glycosyl hydrolase 25 family.</text>
</comment>
<dbReference type="SUPFAM" id="SSF51445">
    <property type="entry name" value="(Trans)glycosidases"/>
    <property type="match status" value="1"/>
</dbReference>
<dbReference type="Gene3D" id="2.10.270.10">
    <property type="entry name" value="Cholin Binding"/>
    <property type="match status" value="3"/>
</dbReference>
<dbReference type="PROSITE" id="PS51170">
    <property type="entry name" value="CW"/>
    <property type="match status" value="8"/>
</dbReference>
<dbReference type="InterPro" id="IPR018337">
    <property type="entry name" value="Cell_wall/Cho-bd_repeat"/>
</dbReference>
<dbReference type="InterPro" id="IPR018077">
    <property type="entry name" value="Glyco_hydro_fam25_subgr"/>
</dbReference>
<evidence type="ECO:0000256" key="1">
    <source>
        <dbReference type="ARBA" id="ARBA00010646"/>
    </source>
</evidence>
<evidence type="ECO:0000256" key="4">
    <source>
        <dbReference type="ARBA" id="ARBA00023295"/>
    </source>
</evidence>
<dbReference type="PROSITE" id="PS51904">
    <property type="entry name" value="GLYCOSYL_HYDROL_F25_2"/>
    <property type="match status" value="1"/>
</dbReference>
<dbReference type="CDD" id="cd06414">
    <property type="entry name" value="GH25_LytC-like"/>
    <property type="match status" value="1"/>
</dbReference>
<feature type="repeat" description="Cell wall-binding" evidence="5">
    <location>
        <begin position="447"/>
        <end position="466"/>
    </location>
</feature>
<comment type="caution">
    <text evidence="6">The sequence shown here is derived from an EMBL/GenBank/DDBJ whole genome shotgun (WGS) entry which is preliminary data.</text>
</comment>
<dbReference type="SUPFAM" id="SSF69360">
    <property type="entry name" value="Cell wall binding repeat"/>
    <property type="match status" value="2"/>
</dbReference>
<organism evidence="6 7">
    <name type="scientific">Blautia hansenii DSM 20583</name>
    <dbReference type="NCBI Taxonomy" id="537007"/>
    <lineage>
        <taxon>Bacteria</taxon>
        <taxon>Bacillati</taxon>
        <taxon>Bacillota</taxon>
        <taxon>Clostridia</taxon>
        <taxon>Lachnospirales</taxon>
        <taxon>Lachnospiraceae</taxon>
        <taxon>Blautia</taxon>
    </lineage>
</organism>
<evidence type="ECO:0000256" key="3">
    <source>
        <dbReference type="ARBA" id="ARBA00022801"/>
    </source>
</evidence>
<keyword evidence="7" id="KW-1185">Reference proteome</keyword>
<dbReference type="AlphaFoldDB" id="C9LBR5"/>
<keyword evidence="4" id="KW-0326">Glycosidase</keyword>
<dbReference type="Pfam" id="PF01473">
    <property type="entry name" value="Choline_bind_1"/>
    <property type="match status" value="4"/>
</dbReference>
<feature type="repeat" description="Cell wall-binding" evidence="5">
    <location>
        <begin position="427"/>
        <end position="446"/>
    </location>
</feature>
<dbReference type="GO" id="GO:0016052">
    <property type="term" value="P:carbohydrate catabolic process"/>
    <property type="evidence" value="ECO:0007669"/>
    <property type="project" value="TreeGrafter"/>
</dbReference>
<reference evidence="6" key="1">
    <citation type="submission" date="2009-09" db="EMBL/GenBank/DDBJ databases">
        <authorList>
            <person name="Weinstock G."/>
            <person name="Sodergren E."/>
            <person name="Clifton S."/>
            <person name="Fulton L."/>
            <person name="Fulton B."/>
            <person name="Courtney L."/>
            <person name="Fronick C."/>
            <person name="Harrison M."/>
            <person name="Strong C."/>
            <person name="Farmer C."/>
            <person name="Delahaunty K."/>
            <person name="Markovic C."/>
            <person name="Hall O."/>
            <person name="Minx P."/>
            <person name="Tomlinson C."/>
            <person name="Mitreva M."/>
            <person name="Nelson J."/>
            <person name="Hou S."/>
            <person name="Wollam A."/>
            <person name="Pepin K.H."/>
            <person name="Johnson M."/>
            <person name="Bhonagiri V."/>
            <person name="Nash W.E."/>
            <person name="Warren W."/>
            <person name="Chinwalla A."/>
            <person name="Mardis E.R."/>
            <person name="Wilson R.K."/>
        </authorList>
    </citation>
    <scope>NUCLEOTIDE SEQUENCE [LARGE SCALE GENOMIC DNA]</scope>
    <source>
        <strain evidence="6">DSM 20583</strain>
    </source>
</reference>
<dbReference type="eggNOG" id="COG5263">
    <property type="taxonomic scope" value="Bacteria"/>
</dbReference>
<feature type="repeat" description="Cell wall-binding" evidence="5">
    <location>
        <begin position="71"/>
        <end position="90"/>
    </location>
</feature>
<proteinExistence type="inferred from homology"/>
<evidence type="ECO:0000256" key="2">
    <source>
        <dbReference type="ARBA" id="ARBA00022737"/>
    </source>
</evidence>